<evidence type="ECO:0000256" key="5">
    <source>
        <dbReference type="ARBA" id="ARBA00022989"/>
    </source>
</evidence>
<evidence type="ECO:0000256" key="1">
    <source>
        <dbReference type="ARBA" id="ARBA00004162"/>
    </source>
</evidence>
<keyword evidence="3" id="KW-1003">Cell membrane</keyword>
<evidence type="ECO:0000256" key="4">
    <source>
        <dbReference type="ARBA" id="ARBA00022692"/>
    </source>
</evidence>
<keyword evidence="7" id="KW-0653">Protein transport</keyword>
<evidence type="ECO:0000313" key="9">
    <source>
        <dbReference type="Proteomes" id="UP000001887"/>
    </source>
</evidence>
<dbReference type="eggNOG" id="COG0848">
    <property type="taxonomic scope" value="Bacteria"/>
</dbReference>
<dbReference type="Proteomes" id="UP000001887">
    <property type="component" value="Chromosome"/>
</dbReference>
<dbReference type="EMBL" id="CP001848">
    <property type="protein sequence ID" value="ADB17456.1"/>
    <property type="molecule type" value="Genomic_DNA"/>
</dbReference>
<dbReference type="KEGG" id="psl:Psta_2790"/>
<keyword evidence="4 7" id="KW-0812">Transmembrane</keyword>
<keyword evidence="6" id="KW-0472">Membrane</keyword>
<keyword evidence="7" id="KW-0813">Transport</keyword>
<evidence type="ECO:0000256" key="7">
    <source>
        <dbReference type="RuleBase" id="RU003879"/>
    </source>
</evidence>
<keyword evidence="5" id="KW-1133">Transmembrane helix</keyword>
<evidence type="ECO:0000256" key="3">
    <source>
        <dbReference type="ARBA" id="ARBA00022475"/>
    </source>
</evidence>
<dbReference type="OrthoDB" id="9801500at2"/>
<evidence type="ECO:0000256" key="6">
    <source>
        <dbReference type="ARBA" id="ARBA00023136"/>
    </source>
</evidence>
<protein>
    <submittedName>
        <fullName evidence="8">Biopolymer transport protein ExbD/TolR</fullName>
    </submittedName>
</protein>
<dbReference type="GO" id="GO:0005886">
    <property type="term" value="C:plasma membrane"/>
    <property type="evidence" value="ECO:0007669"/>
    <property type="project" value="UniProtKB-SubCell"/>
</dbReference>
<dbReference type="PANTHER" id="PTHR30558">
    <property type="entry name" value="EXBD MEMBRANE COMPONENT OF PMF-DRIVEN MACROMOLECULE IMPORT SYSTEM"/>
    <property type="match status" value="1"/>
</dbReference>
<accession>D2R7N0</accession>
<reference evidence="8 9" key="1">
    <citation type="journal article" date="2009" name="Stand. Genomic Sci.">
        <title>Complete genome sequence of Pirellula staleyi type strain (ATCC 27377).</title>
        <authorList>
            <person name="Clum A."/>
            <person name="Tindall B.J."/>
            <person name="Sikorski J."/>
            <person name="Ivanova N."/>
            <person name="Mavrommatis K."/>
            <person name="Lucas S."/>
            <person name="Glavina del Rio T."/>
            <person name="Nolan M."/>
            <person name="Chen F."/>
            <person name="Tice H."/>
            <person name="Pitluck S."/>
            <person name="Cheng J.F."/>
            <person name="Chertkov O."/>
            <person name="Brettin T."/>
            <person name="Han C."/>
            <person name="Detter J.C."/>
            <person name="Kuske C."/>
            <person name="Bruce D."/>
            <person name="Goodwin L."/>
            <person name="Ovchinikova G."/>
            <person name="Pati A."/>
            <person name="Mikhailova N."/>
            <person name="Chen A."/>
            <person name="Palaniappan K."/>
            <person name="Land M."/>
            <person name="Hauser L."/>
            <person name="Chang Y.J."/>
            <person name="Jeffries C.D."/>
            <person name="Chain P."/>
            <person name="Rohde M."/>
            <person name="Goker M."/>
            <person name="Bristow J."/>
            <person name="Eisen J.A."/>
            <person name="Markowitz V."/>
            <person name="Hugenholtz P."/>
            <person name="Kyrpides N.C."/>
            <person name="Klenk H.P."/>
            <person name="Lapidus A."/>
        </authorList>
    </citation>
    <scope>NUCLEOTIDE SEQUENCE [LARGE SCALE GENOMIC DNA]</scope>
    <source>
        <strain evidence="9">ATCC 27377 / DSM 6068 / ICPB 4128</strain>
    </source>
</reference>
<dbReference type="Gene3D" id="3.30.420.270">
    <property type="match status" value="1"/>
</dbReference>
<keyword evidence="9" id="KW-1185">Reference proteome</keyword>
<evidence type="ECO:0000256" key="2">
    <source>
        <dbReference type="ARBA" id="ARBA00005811"/>
    </source>
</evidence>
<evidence type="ECO:0000313" key="8">
    <source>
        <dbReference type="EMBL" id="ADB17456.1"/>
    </source>
</evidence>
<dbReference type="AlphaFoldDB" id="D2R7N0"/>
<organism evidence="8 9">
    <name type="scientific">Pirellula staleyi (strain ATCC 27377 / DSM 6068 / ICPB 4128)</name>
    <name type="common">Pirella staleyi</name>
    <dbReference type="NCBI Taxonomy" id="530564"/>
    <lineage>
        <taxon>Bacteria</taxon>
        <taxon>Pseudomonadati</taxon>
        <taxon>Planctomycetota</taxon>
        <taxon>Planctomycetia</taxon>
        <taxon>Pirellulales</taxon>
        <taxon>Pirellulaceae</taxon>
        <taxon>Pirellula</taxon>
    </lineage>
</organism>
<dbReference type="GO" id="GO:0015031">
    <property type="term" value="P:protein transport"/>
    <property type="evidence" value="ECO:0007669"/>
    <property type="project" value="UniProtKB-KW"/>
</dbReference>
<dbReference type="HOGENOM" id="CLU_1904781_0_0_0"/>
<dbReference type="GO" id="GO:0022857">
    <property type="term" value="F:transmembrane transporter activity"/>
    <property type="evidence" value="ECO:0007669"/>
    <property type="project" value="InterPro"/>
</dbReference>
<dbReference type="Pfam" id="PF02472">
    <property type="entry name" value="ExbD"/>
    <property type="match status" value="1"/>
</dbReference>
<dbReference type="InterPro" id="IPR003400">
    <property type="entry name" value="ExbD"/>
</dbReference>
<gene>
    <name evidence="8" type="ordered locus">Psta_2790</name>
</gene>
<comment type="similarity">
    <text evidence="2 7">Belongs to the ExbD/TolR family.</text>
</comment>
<proteinExistence type="inferred from homology"/>
<sequence>MKIPRKPMKADVPSTAMGDIAFNLLIFFVILARAQDDSHLKWKPASAANVQGAGATKVSVLIDADSKMHLNGQEIGQSQLATRLEELLGNAPAGERTVLLKVDRDAQSMYFEPAIEAISEAGGELVHVLEEKK</sequence>
<name>D2R7N0_PIRSD</name>
<dbReference type="STRING" id="530564.Psta_2790"/>
<comment type="subcellular location">
    <subcellularLocation>
        <location evidence="1">Cell membrane</location>
        <topology evidence="1">Single-pass membrane protein</topology>
    </subcellularLocation>
    <subcellularLocation>
        <location evidence="7">Cell membrane</location>
        <topology evidence="7">Single-pass type II membrane protein</topology>
    </subcellularLocation>
</comment>
<dbReference type="PANTHER" id="PTHR30558:SF3">
    <property type="entry name" value="BIOPOLYMER TRANSPORT PROTEIN EXBD-RELATED"/>
    <property type="match status" value="1"/>
</dbReference>